<dbReference type="Pfam" id="PF00136">
    <property type="entry name" value="DNA_pol_B"/>
    <property type="match status" value="1"/>
</dbReference>
<dbReference type="Gene3D" id="3.30.420.10">
    <property type="entry name" value="Ribonuclease H-like superfamily/Ribonuclease H"/>
    <property type="match status" value="1"/>
</dbReference>
<dbReference type="InterPro" id="IPR056435">
    <property type="entry name" value="DPOD/Z_N"/>
</dbReference>
<keyword evidence="13" id="KW-0234">DNA repair</keyword>
<dbReference type="FunFam" id="1.10.287.690:FF:000002">
    <property type="entry name" value="DNA polymerase zeta"/>
    <property type="match status" value="1"/>
</dbReference>
<dbReference type="GO" id="GO:0046872">
    <property type="term" value="F:metal ion binding"/>
    <property type="evidence" value="ECO:0007669"/>
    <property type="project" value="UniProtKB-KW"/>
</dbReference>
<dbReference type="GO" id="GO:0000724">
    <property type="term" value="P:double-strand break repair via homologous recombination"/>
    <property type="evidence" value="ECO:0007669"/>
    <property type="project" value="TreeGrafter"/>
</dbReference>
<evidence type="ECO:0000256" key="8">
    <source>
        <dbReference type="ARBA" id="ARBA00022763"/>
    </source>
</evidence>
<proteinExistence type="inferred from homology"/>
<evidence type="ECO:0000256" key="3">
    <source>
        <dbReference type="ARBA" id="ARBA00012417"/>
    </source>
</evidence>
<evidence type="ECO:0000313" key="20">
    <source>
        <dbReference type="EMBL" id="KAF3429957.1"/>
    </source>
</evidence>
<feature type="domain" description="DNA-directed DNA polymerase family B multifunctional" evidence="15">
    <location>
        <begin position="1493"/>
        <end position="1942"/>
    </location>
</feature>
<dbReference type="Gene3D" id="1.10.287.690">
    <property type="entry name" value="Helix hairpin bin"/>
    <property type="match status" value="1"/>
</dbReference>
<feature type="domain" description="C4-type zinc-finger of DNA polymerase delta" evidence="17">
    <location>
        <begin position="1974"/>
        <end position="2040"/>
    </location>
</feature>
<evidence type="ECO:0000256" key="1">
    <source>
        <dbReference type="ARBA" id="ARBA00001966"/>
    </source>
</evidence>
<gene>
    <name evidence="20" type="ORF">E2986_01233</name>
</gene>
<keyword evidence="12" id="KW-0411">Iron-sulfur</keyword>
<keyword evidence="6" id="KW-0548">Nucleotidyltransferase</keyword>
<evidence type="ECO:0000256" key="4">
    <source>
        <dbReference type="ARBA" id="ARBA00021589"/>
    </source>
</evidence>
<organism evidence="20 21">
    <name type="scientific">Frieseomelitta varia</name>
    <dbReference type="NCBI Taxonomy" id="561572"/>
    <lineage>
        <taxon>Eukaryota</taxon>
        <taxon>Metazoa</taxon>
        <taxon>Ecdysozoa</taxon>
        <taxon>Arthropoda</taxon>
        <taxon>Hexapoda</taxon>
        <taxon>Insecta</taxon>
        <taxon>Pterygota</taxon>
        <taxon>Neoptera</taxon>
        <taxon>Endopterygota</taxon>
        <taxon>Hymenoptera</taxon>
        <taxon>Apocrita</taxon>
        <taxon>Aculeata</taxon>
        <taxon>Apoidea</taxon>
        <taxon>Anthophila</taxon>
        <taxon>Apidae</taxon>
        <taxon>Frieseomelitta</taxon>
    </lineage>
</organism>
<protein>
    <recommendedName>
        <fullName evidence="4">DNA polymerase zeta catalytic subunit</fullName>
        <ecNumber evidence="3">2.7.7.7</ecNumber>
    </recommendedName>
</protein>
<dbReference type="PRINTS" id="PR00106">
    <property type="entry name" value="DNAPOLB"/>
</dbReference>
<dbReference type="InterPro" id="IPR030559">
    <property type="entry name" value="PolZ_Rev3"/>
</dbReference>
<dbReference type="GO" id="GO:0000166">
    <property type="term" value="F:nucleotide binding"/>
    <property type="evidence" value="ECO:0007669"/>
    <property type="project" value="InterPro"/>
</dbReference>
<dbReference type="InterPro" id="IPR006134">
    <property type="entry name" value="DNA-dir_DNA_pol_B_multi_dom"/>
</dbReference>
<comment type="similarity">
    <text evidence="2">Belongs to the DNA polymerase type-B family.</text>
</comment>
<dbReference type="InterPro" id="IPR043502">
    <property type="entry name" value="DNA/RNA_pol_sf"/>
</dbReference>
<sequence>MFSINLVTLDSYQSTPLSELDVTFSDFRGNEIKQVPVIRIFGSTPSGIKTCLHIHGVFPYMYIPCIINNNVDSYMYKLAAAIDSAINVSLKSAMFNTQHVYKIQKVSGIPLYGYHENEYSFFKIYFYNPAMIKRAADLLQNGVILSQSLQPHEAHIPFILQFMIDYNLYGMSLINLRDVKFRQCLHTKSKNDSQSESPIGLFDSQKYLPAFIVRQSTCKLEVDAQACEILNGQEIQIGLDLNPGIAAIWNEEKHRREKEGLENVESQFLYSNTSGRIYDLTENDIYQEEKLIKRLQSISQISENVTPVTSKTYSYPLEVDSEDNSFSASYISNHFKLSILNNENKNKTFLNNDLLEFDKSEIRESLPQDKTIENKIFFVKIFIFKIFTYNICMCVCLVDFEDMFLVEILADLRKENEGEKIIDNDSMLGSQFSMLNNEIKEDNEDEEIEDLNITSLDLSSLSSWNSIITESESKKTEDFKQTEYVESTSRDLPQYDGPSDLNLKNKKQLSRRLTKNEINKEIKTCAELDNLALYFNNRSMILNEFINIQINFNLLQTQLMVPYEILFDIKLPKYFKFYQKQTRKNKNKHRKMLQTTEKKLLYYRDINIYKLDHQDLDVYDVDEIEHKLNNYKCLKHSIDFENNLDRISYNKLYVINSVLNKLNIPALDGNAVNTSSDSETDQDITINKEEKRVCVYNRLKKRRLEFEDPNLQSPHKRRNIIRNVSDESYHTPTKAKLVHSPCSISTKYSPLNIKIVSPKIDKNIKNIESSNSKSIYNILNRNTQCLSEDVNNFTSEPNQDYYFTSSVSEFFTQSNTSNINKTSTNILKYKDSNARVHKELIDLEKEDSILKTNFETQVIPADNKQIRKKLSFINVSNKEITSMKDDIDLKNLSPTQIIHNTHKSNDYINILFMDSNRGNSIKLHTKENEKVNYEYNLPNTSKNNVDFYLNNTLNKMPLMHKNINKTEDEDKDEDEDEENICNMTYTQYLSRKLELESNIPSVTSLKSTSDTDIKLITITTKFNPPSKERIINSMKTYDIKSKLDTLFFSNKIDLLKLKQKENWSNNNIHKIIPFKCSLDRITSIKLWRRVRINEFYPSGSSIKSCNIKKVLAGYNTLIIHPLIHPPILKNIKTWLQAKKYLLKKNDNHEEINDNINVLRDAEESNILKKRFIDDQYTKSQSSNSSEYLSKSNNFNSSLQKMLENPLLYKNNDTPQHLGISYGQIEYSLKEHSNNIENENLQNAKSRTVYQCLKILTVEIHVITRDKFLPDPNHDPIGAVFYAIHNDVPLSSKTEQIEHGVILVNSSIKNTKVKNIHSTNTCITSYVSSEEDLLNSLIILIRHCDPDILIGWEIESLSWGYIFHRASHIGLNDFTWQISRILVPPKSKGQVSDKDNFSDTKIPGRIVLDVWRIMRHEIALLNYTFENVMYYVMHERISCPTFQILTDWWNHKNVTIQWRVITHYVIRVVGTLRILIHLDIIGRTCEHARLFGIQFYEVFSRGSQFRVESMMLRLAKPLNYIPVSPSIQQRAQMRAPESLPLIMEPQSALYTDPLVVLDFQSLYPSIIIAYNYCFSTCLGRVEHIGHYEPYEFGTTTLKIKKNTAQKLLGKINFAPCGVAFVKPEVQTGILPRMLTEILNTRLMIKKSMKLHGNKNQALQRILHSQQLGLKLIANVTYGYTAANFSGRMPCIEVGDSVVSKGRETLERAIKIVESTSKWGAKVVYGDTDSLFILLPGRSREDAFTIGAEIADAVTAANPPPVKLKFEKVLQPSILQTKKRYCGYMYESPEQKEPVYLAKGIETVRRDGCPAVTKILEKTLKILFDTKDLSLVKLYVTRQFDKILRKKISIQDLTFAKEFRGLNGYKTSACVPALELTRRLMRKDPRAIPRTGERVRYVIVAGAPNQPLIQCVRTPLEIMLDESLNPNSIYYITKVIIPPLNRYAEMIHRQTPNKAISSSTNNQKLTIRQFFSTIVCAACKNQTQKDICTSCMAKPSQTITILHEKLKWLERTHYELTTICQSCTGYLDEPKCESLDCPVLYRLMQAQRDLVQIPYLNDIIRNNDIFCIGRKGMKY</sequence>
<evidence type="ECO:0000256" key="5">
    <source>
        <dbReference type="ARBA" id="ARBA00022679"/>
    </source>
</evidence>
<dbReference type="PROSITE" id="PS00116">
    <property type="entry name" value="DNA_POLYMERASE_B"/>
    <property type="match status" value="1"/>
</dbReference>
<dbReference type="SUPFAM" id="SSF56672">
    <property type="entry name" value="DNA/RNA polymerases"/>
    <property type="match status" value="1"/>
</dbReference>
<evidence type="ECO:0000313" key="21">
    <source>
        <dbReference type="Proteomes" id="UP000655588"/>
    </source>
</evidence>
<evidence type="ECO:0000256" key="9">
    <source>
        <dbReference type="ARBA" id="ARBA00022833"/>
    </source>
</evidence>
<comment type="caution">
    <text evidence="20">The sequence shown here is derived from an EMBL/GenBank/DDBJ whole genome shotgun (WGS) entry which is preliminary data.</text>
</comment>
<keyword evidence="9" id="KW-0862">Zinc</keyword>
<dbReference type="PANTHER" id="PTHR45812">
    <property type="entry name" value="DNA POLYMERASE ZETA CATALYTIC SUBUNIT"/>
    <property type="match status" value="1"/>
</dbReference>
<dbReference type="GO" id="GO:0005634">
    <property type="term" value="C:nucleus"/>
    <property type="evidence" value="ECO:0007669"/>
    <property type="project" value="TreeGrafter"/>
</dbReference>
<dbReference type="InterPro" id="IPR025687">
    <property type="entry name" value="Znf-C4pol"/>
</dbReference>
<dbReference type="Proteomes" id="UP000655588">
    <property type="component" value="Unassembled WGS sequence"/>
</dbReference>
<dbReference type="CDD" id="cd05778">
    <property type="entry name" value="DNA_polB_zeta_exo"/>
    <property type="match status" value="1"/>
</dbReference>
<evidence type="ECO:0000259" key="18">
    <source>
        <dbReference type="Pfam" id="PF24055"/>
    </source>
</evidence>
<dbReference type="InterPro" id="IPR006133">
    <property type="entry name" value="DNA-dir_DNA_pol_B_exonuc"/>
</dbReference>
<dbReference type="Pfam" id="PF24065">
    <property type="entry name" value="REV3_N"/>
    <property type="match status" value="1"/>
</dbReference>
<dbReference type="FunFam" id="1.10.132.60:FF:000005">
    <property type="entry name" value="Putative DNA polymerase zeta catalytic subunit"/>
    <property type="match status" value="1"/>
</dbReference>
<dbReference type="CDD" id="cd05534">
    <property type="entry name" value="POLBc_zeta"/>
    <property type="match status" value="1"/>
</dbReference>
<evidence type="ECO:0000259" key="15">
    <source>
        <dbReference type="Pfam" id="PF00136"/>
    </source>
</evidence>
<dbReference type="GO" id="GO:0042276">
    <property type="term" value="P:error-prone translesion synthesis"/>
    <property type="evidence" value="ECO:0007669"/>
    <property type="project" value="TreeGrafter"/>
</dbReference>
<evidence type="ECO:0000256" key="12">
    <source>
        <dbReference type="ARBA" id="ARBA00023014"/>
    </source>
</evidence>
<evidence type="ECO:0000259" key="16">
    <source>
        <dbReference type="Pfam" id="PF03104"/>
    </source>
</evidence>
<dbReference type="Pfam" id="PF14260">
    <property type="entry name" value="zf-C4pol"/>
    <property type="match status" value="1"/>
</dbReference>
<evidence type="ECO:0000256" key="6">
    <source>
        <dbReference type="ARBA" id="ARBA00022695"/>
    </source>
</evidence>
<dbReference type="FunFam" id="3.30.420.10:FF:000024">
    <property type="entry name" value="DNA polymerase zeta catalytic subunit"/>
    <property type="match status" value="1"/>
</dbReference>
<dbReference type="InterPro" id="IPR017964">
    <property type="entry name" value="DNA-dir_DNA_pol_B_CS"/>
</dbReference>
<evidence type="ECO:0000256" key="10">
    <source>
        <dbReference type="ARBA" id="ARBA00022932"/>
    </source>
</evidence>
<dbReference type="EMBL" id="WNWW01000135">
    <property type="protein sequence ID" value="KAF3429957.1"/>
    <property type="molecule type" value="Genomic_DNA"/>
</dbReference>
<dbReference type="InterPro" id="IPR023211">
    <property type="entry name" value="DNA_pol_palm_dom_sf"/>
</dbReference>
<dbReference type="SUPFAM" id="SSF53098">
    <property type="entry name" value="Ribonuclease H-like"/>
    <property type="match status" value="1"/>
</dbReference>
<evidence type="ECO:0000256" key="13">
    <source>
        <dbReference type="ARBA" id="ARBA00023204"/>
    </source>
</evidence>
<evidence type="ECO:0000256" key="14">
    <source>
        <dbReference type="ARBA" id="ARBA00049244"/>
    </source>
</evidence>
<dbReference type="GO" id="GO:0016035">
    <property type="term" value="C:zeta DNA polymerase complex"/>
    <property type="evidence" value="ECO:0007669"/>
    <property type="project" value="InterPro"/>
</dbReference>
<comment type="cofactor">
    <cofactor evidence="1">
        <name>[4Fe-4S] cluster</name>
        <dbReference type="ChEBI" id="CHEBI:49883"/>
    </cofactor>
</comment>
<dbReference type="GO" id="GO:0051536">
    <property type="term" value="F:iron-sulfur cluster binding"/>
    <property type="evidence" value="ECO:0007669"/>
    <property type="project" value="UniProtKB-KW"/>
</dbReference>
<name>A0A833WAD5_9HYME</name>
<comment type="catalytic activity">
    <reaction evidence="14">
        <text>DNA(n) + a 2'-deoxyribonucleoside 5'-triphosphate = DNA(n+1) + diphosphate</text>
        <dbReference type="Rhea" id="RHEA:22508"/>
        <dbReference type="Rhea" id="RHEA-COMP:17339"/>
        <dbReference type="Rhea" id="RHEA-COMP:17340"/>
        <dbReference type="ChEBI" id="CHEBI:33019"/>
        <dbReference type="ChEBI" id="CHEBI:61560"/>
        <dbReference type="ChEBI" id="CHEBI:173112"/>
        <dbReference type="EC" id="2.7.7.7"/>
    </reaction>
</comment>
<dbReference type="EC" id="2.7.7.7" evidence="3"/>
<dbReference type="InterPro" id="IPR042087">
    <property type="entry name" value="DNA_pol_B_thumb"/>
</dbReference>
<evidence type="ECO:0000256" key="2">
    <source>
        <dbReference type="ARBA" id="ARBA00005755"/>
    </source>
</evidence>
<dbReference type="PANTHER" id="PTHR45812:SF1">
    <property type="entry name" value="DNA POLYMERASE ZETA CATALYTIC SUBUNIT"/>
    <property type="match status" value="1"/>
</dbReference>
<evidence type="ECO:0000256" key="11">
    <source>
        <dbReference type="ARBA" id="ARBA00023004"/>
    </source>
</evidence>
<dbReference type="Gene3D" id="3.90.1600.10">
    <property type="entry name" value="Palm domain of DNA polymerase"/>
    <property type="match status" value="1"/>
</dbReference>
<evidence type="ECO:0000256" key="7">
    <source>
        <dbReference type="ARBA" id="ARBA00022723"/>
    </source>
</evidence>
<dbReference type="InterPro" id="IPR012337">
    <property type="entry name" value="RNaseH-like_sf"/>
</dbReference>
<evidence type="ECO:0000259" key="19">
    <source>
        <dbReference type="Pfam" id="PF24065"/>
    </source>
</evidence>
<dbReference type="InterPro" id="IPR006172">
    <property type="entry name" value="DNA-dir_DNA_pol_B"/>
</dbReference>
<dbReference type="InterPro" id="IPR036397">
    <property type="entry name" value="RNaseH_sf"/>
</dbReference>
<evidence type="ECO:0000259" key="17">
    <source>
        <dbReference type="Pfam" id="PF14260"/>
    </source>
</evidence>
<dbReference type="SMART" id="SM00486">
    <property type="entry name" value="POLBc"/>
    <property type="match status" value="1"/>
</dbReference>
<feature type="domain" description="DNA polymerase zeta catalytic subunit N-terminal" evidence="19">
    <location>
        <begin position="1"/>
        <end position="55"/>
    </location>
</feature>
<keyword evidence="5" id="KW-0808">Transferase</keyword>
<feature type="domain" description="DNA-directed DNA polymerase family B exonuclease" evidence="16">
    <location>
        <begin position="1227"/>
        <end position="1427"/>
    </location>
</feature>
<dbReference type="Gene3D" id="1.10.132.60">
    <property type="entry name" value="DNA polymerase family B, C-terminal domain"/>
    <property type="match status" value="1"/>
</dbReference>
<keyword evidence="21" id="KW-1185">Reference proteome</keyword>
<keyword evidence="7" id="KW-0479">Metal-binding</keyword>
<feature type="domain" description="DNA polymerase delta/zeta catalytic subunit N-terminal" evidence="18">
    <location>
        <begin position="56"/>
        <end position="133"/>
    </location>
</feature>
<dbReference type="Pfam" id="PF03104">
    <property type="entry name" value="DNA_pol_B_exo1"/>
    <property type="match status" value="1"/>
</dbReference>
<reference evidence="20" key="1">
    <citation type="submission" date="2019-11" db="EMBL/GenBank/DDBJ databases">
        <title>The nuclear and mitochondrial genomes of Frieseomelitta varia - a highly eusocial stingless bee (Meliponini) with a permanently sterile worker caste.</title>
        <authorList>
            <person name="Freitas F.C.P."/>
            <person name="Lourenco A.P."/>
            <person name="Nunes F.M.F."/>
            <person name="Paschoal A.R."/>
            <person name="Abreu F.C.P."/>
            <person name="Barbin F.O."/>
            <person name="Bataglia L."/>
            <person name="Cardoso-Junior C.A.M."/>
            <person name="Cervoni M.S."/>
            <person name="Silva S.R."/>
            <person name="Dalarmi F."/>
            <person name="Del Lama M.A."/>
            <person name="Depintor T.S."/>
            <person name="Ferreira K.M."/>
            <person name="Goria P.S."/>
            <person name="Jaskot M.C."/>
            <person name="Lago D.C."/>
            <person name="Luna-Lucena D."/>
            <person name="Moda L.M."/>
            <person name="Nascimento L."/>
            <person name="Pedrino M."/>
            <person name="Rabico F.O."/>
            <person name="Sanches F.C."/>
            <person name="Santos D.E."/>
            <person name="Santos C.G."/>
            <person name="Vieira J."/>
            <person name="Lopes T.F."/>
            <person name="Barchuk A.R."/>
            <person name="Hartfelder K."/>
            <person name="Simoes Z.L.P."/>
            <person name="Bitondi M.M.G."/>
            <person name="Pinheiro D.G."/>
        </authorList>
    </citation>
    <scope>NUCLEOTIDE SEQUENCE</scope>
    <source>
        <strain evidence="20">USP_RPSP 00005682</strain>
        <tissue evidence="20">Whole individual</tissue>
    </source>
</reference>
<keyword evidence="11" id="KW-0408">Iron</keyword>
<dbReference type="Pfam" id="PF24055">
    <property type="entry name" value="POL3_N"/>
    <property type="match status" value="1"/>
</dbReference>
<dbReference type="Gene3D" id="3.30.342.10">
    <property type="entry name" value="DNA Polymerase, chain B, domain 1"/>
    <property type="match status" value="1"/>
</dbReference>
<dbReference type="InterPro" id="IPR056447">
    <property type="entry name" value="REV3_N"/>
</dbReference>
<keyword evidence="8" id="KW-0227">DNA damage</keyword>
<dbReference type="GO" id="GO:0003677">
    <property type="term" value="F:DNA binding"/>
    <property type="evidence" value="ECO:0007669"/>
    <property type="project" value="InterPro"/>
</dbReference>
<accession>A0A833WAD5</accession>
<dbReference type="GO" id="GO:0003887">
    <property type="term" value="F:DNA-directed DNA polymerase activity"/>
    <property type="evidence" value="ECO:0007669"/>
    <property type="project" value="UniProtKB-KW"/>
</dbReference>
<keyword evidence="10" id="KW-0239">DNA-directed DNA polymerase</keyword>